<evidence type="ECO:0000256" key="2">
    <source>
        <dbReference type="ARBA" id="ARBA00022448"/>
    </source>
</evidence>
<feature type="chain" id="PRO_5046612469" evidence="13">
    <location>
        <begin position="30"/>
        <end position="735"/>
    </location>
</feature>
<keyword evidence="7" id="KW-0406">Ion transport</keyword>
<protein>
    <submittedName>
        <fullName evidence="16">TonB-dependent receptor</fullName>
    </submittedName>
</protein>
<evidence type="ECO:0000256" key="6">
    <source>
        <dbReference type="ARBA" id="ARBA00023004"/>
    </source>
</evidence>
<proteinExistence type="inferred from homology"/>
<dbReference type="EMBL" id="BMDW01000002">
    <property type="protein sequence ID" value="GGA36820.1"/>
    <property type="molecule type" value="Genomic_DNA"/>
</dbReference>
<evidence type="ECO:0000256" key="5">
    <source>
        <dbReference type="ARBA" id="ARBA00022692"/>
    </source>
</evidence>
<organism evidence="16 17">
    <name type="scientific">Sphingomonas psychrolutea</name>
    <dbReference type="NCBI Taxonomy" id="1259676"/>
    <lineage>
        <taxon>Bacteria</taxon>
        <taxon>Pseudomonadati</taxon>
        <taxon>Pseudomonadota</taxon>
        <taxon>Alphaproteobacteria</taxon>
        <taxon>Sphingomonadales</taxon>
        <taxon>Sphingomonadaceae</taxon>
        <taxon>Sphingomonas</taxon>
    </lineage>
</organism>
<comment type="subcellular location">
    <subcellularLocation>
        <location evidence="1 11">Cell outer membrane</location>
        <topology evidence="1 11">Multi-pass membrane protein</topology>
    </subcellularLocation>
</comment>
<gene>
    <name evidence="16" type="ORF">GCM10011395_03910</name>
</gene>
<evidence type="ECO:0000256" key="9">
    <source>
        <dbReference type="ARBA" id="ARBA00023136"/>
    </source>
</evidence>
<evidence type="ECO:0000256" key="11">
    <source>
        <dbReference type="PROSITE-ProRule" id="PRU01360"/>
    </source>
</evidence>
<evidence type="ECO:0000256" key="13">
    <source>
        <dbReference type="SAM" id="SignalP"/>
    </source>
</evidence>
<keyword evidence="4" id="KW-0410">Iron transport</keyword>
<keyword evidence="10 11" id="KW-0998">Cell outer membrane</keyword>
<dbReference type="CDD" id="cd01347">
    <property type="entry name" value="ligand_gated_channel"/>
    <property type="match status" value="1"/>
</dbReference>
<dbReference type="InterPro" id="IPR039426">
    <property type="entry name" value="TonB-dep_rcpt-like"/>
</dbReference>
<evidence type="ECO:0000256" key="7">
    <source>
        <dbReference type="ARBA" id="ARBA00023065"/>
    </source>
</evidence>
<evidence type="ECO:0000313" key="17">
    <source>
        <dbReference type="Proteomes" id="UP000618591"/>
    </source>
</evidence>
<keyword evidence="17" id="KW-1185">Reference proteome</keyword>
<feature type="domain" description="TonB-dependent receptor plug" evidence="15">
    <location>
        <begin position="50"/>
        <end position="156"/>
    </location>
</feature>
<dbReference type="SUPFAM" id="SSF56935">
    <property type="entry name" value="Porins"/>
    <property type="match status" value="1"/>
</dbReference>
<dbReference type="InterPro" id="IPR000531">
    <property type="entry name" value="Beta-barrel_TonB"/>
</dbReference>
<comment type="caution">
    <text evidence="16">The sequence shown here is derived from an EMBL/GenBank/DDBJ whole genome shotgun (WGS) entry which is preliminary data.</text>
</comment>
<keyword evidence="3 11" id="KW-1134">Transmembrane beta strand</keyword>
<keyword evidence="2 11" id="KW-0813">Transport</keyword>
<dbReference type="Proteomes" id="UP000618591">
    <property type="component" value="Unassembled WGS sequence"/>
</dbReference>
<evidence type="ECO:0000313" key="16">
    <source>
        <dbReference type="EMBL" id="GGA36820.1"/>
    </source>
</evidence>
<evidence type="ECO:0000256" key="1">
    <source>
        <dbReference type="ARBA" id="ARBA00004571"/>
    </source>
</evidence>
<dbReference type="Pfam" id="PF00593">
    <property type="entry name" value="TonB_dep_Rec_b-barrel"/>
    <property type="match status" value="1"/>
</dbReference>
<comment type="similarity">
    <text evidence="11 12">Belongs to the TonB-dependent receptor family.</text>
</comment>
<dbReference type="InterPro" id="IPR036942">
    <property type="entry name" value="Beta-barrel_TonB_sf"/>
</dbReference>
<keyword evidence="16" id="KW-0675">Receptor</keyword>
<evidence type="ECO:0000256" key="10">
    <source>
        <dbReference type="ARBA" id="ARBA00023237"/>
    </source>
</evidence>
<keyword evidence="9 11" id="KW-0472">Membrane</keyword>
<sequence length="735" mass="78105">MKSTTIPSRKSALVMITALTLGIPGVAVAQADEPASPDIIVTAQRRSENLTDVPMSIVALSSQSLAQAGVTSTSELAKVAPGVTMTFFGSFLQPSIRGITSTGANLGENSNVAMYIDGVYQPQQIATLIDLPDVQQIEILKGPQGALYGQNATGGAILVSSMAPSFDLTGKLSASYGNFNDVQLRGYVSGPLSQTVAASLSGSFQRRDGFRRHVVTGARDKGLDAQVVRGKILFEPAHGQRITVSGYYSERSDSAMYAGFAIANNSIGYGADLSALGVPLPVPTSPRVTNPGQFSTSPDVFTAIQSYGGNIRGEFDLGAGTLTSTTSYFHNAINYIADVDGTAVNIGESRASPLTGKFVVHDTNFVSKALGPIQFLAGVFYLDGNETFGENIFDLQFPNVPPAAKMSLFVSNQYARVEKKIIAGYGEITLKPIDQLTLTAGGRYTREQQRTFSNLLNGVPQASNVGYPRDPVTFSKFTPRVTARYALTPDANVYASWSQGFKSGVVNTTDFTLDPVKPETITAYEIGAKGKVADGLRVNVAAFFYDYTNLQAVVFVPGRAYITQNAASARVKGIDVDLRWQATPAFALTAGAAFLDAKYRDFRNAAAFLPTGTGNLQITTDLSGKPLLRAPQFSGNVSANYNMDIAAGRLGAFASAYHTSSYGMEPSNRLRQNGYTTFDAELSFAPTGMNGLRLAIWGKNLGDAAYLGSTLASTLADVGSYAPPRTFGVRAEYAF</sequence>
<keyword evidence="5 11" id="KW-0812">Transmembrane</keyword>
<feature type="signal peptide" evidence="13">
    <location>
        <begin position="1"/>
        <end position="29"/>
    </location>
</feature>
<keyword evidence="8 12" id="KW-0798">TonB box</keyword>
<dbReference type="InterPro" id="IPR012910">
    <property type="entry name" value="Plug_dom"/>
</dbReference>
<accession>A0ABQ1G5B3</accession>
<name>A0ABQ1G5B3_9SPHN</name>
<evidence type="ECO:0000259" key="15">
    <source>
        <dbReference type="Pfam" id="PF07715"/>
    </source>
</evidence>
<evidence type="ECO:0000256" key="8">
    <source>
        <dbReference type="ARBA" id="ARBA00023077"/>
    </source>
</evidence>
<dbReference type="PROSITE" id="PS52016">
    <property type="entry name" value="TONB_DEPENDENT_REC_3"/>
    <property type="match status" value="1"/>
</dbReference>
<evidence type="ECO:0000259" key="14">
    <source>
        <dbReference type="Pfam" id="PF00593"/>
    </source>
</evidence>
<keyword evidence="13" id="KW-0732">Signal</keyword>
<dbReference type="Gene3D" id="2.40.170.20">
    <property type="entry name" value="TonB-dependent receptor, beta-barrel domain"/>
    <property type="match status" value="1"/>
</dbReference>
<evidence type="ECO:0000256" key="4">
    <source>
        <dbReference type="ARBA" id="ARBA00022496"/>
    </source>
</evidence>
<evidence type="ECO:0000256" key="3">
    <source>
        <dbReference type="ARBA" id="ARBA00022452"/>
    </source>
</evidence>
<keyword evidence="6" id="KW-0408">Iron</keyword>
<reference evidence="17" key="1">
    <citation type="journal article" date="2019" name="Int. J. Syst. Evol. Microbiol.">
        <title>The Global Catalogue of Microorganisms (GCM) 10K type strain sequencing project: providing services to taxonomists for standard genome sequencing and annotation.</title>
        <authorList>
            <consortium name="The Broad Institute Genomics Platform"/>
            <consortium name="The Broad Institute Genome Sequencing Center for Infectious Disease"/>
            <person name="Wu L."/>
            <person name="Ma J."/>
        </authorList>
    </citation>
    <scope>NUCLEOTIDE SEQUENCE [LARGE SCALE GENOMIC DNA]</scope>
    <source>
        <strain evidence="17">CGMCC 1.10106</strain>
    </source>
</reference>
<dbReference type="PANTHER" id="PTHR32552:SF81">
    <property type="entry name" value="TONB-DEPENDENT OUTER MEMBRANE RECEPTOR"/>
    <property type="match status" value="1"/>
</dbReference>
<evidence type="ECO:0000256" key="12">
    <source>
        <dbReference type="RuleBase" id="RU003357"/>
    </source>
</evidence>
<dbReference type="PANTHER" id="PTHR32552">
    <property type="entry name" value="FERRICHROME IRON RECEPTOR-RELATED"/>
    <property type="match status" value="1"/>
</dbReference>
<feature type="domain" description="TonB-dependent receptor-like beta-barrel" evidence="14">
    <location>
        <begin position="248"/>
        <end position="701"/>
    </location>
</feature>
<dbReference type="Pfam" id="PF07715">
    <property type="entry name" value="Plug"/>
    <property type="match status" value="1"/>
</dbReference>